<reference evidence="1 2" key="1">
    <citation type="submission" date="2016-02" db="EMBL/GenBank/DDBJ databases">
        <title>Genome analysis of coral dinoflagellate symbionts highlights evolutionary adaptations to a symbiotic lifestyle.</title>
        <authorList>
            <person name="Aranda M."/>
            <person name="Li Y."/>
            <person name="Liew Y.J."/>
            <person name="Baumgarten S."/>
            <person name="Simakov O."/>
            <person name="Wilson M."/>
            <person name="Piel J."/>
            <person name="Ashoor H."/>
            <person name="Bougouffa S."/>
            <person name="Bajic V.B."/>
            <person name="Ryu T."/>
            <person name="Ravasi T."/>
            <person name="Bayer T."/>
            <person name="Micklem G."/>
            <person name="Kim H."/>
            <person name="Bhak J."/>
            <person name="Lajeunesse T.C."/>
            <person name="Voolstra C.R."/>
        </authorList>
    </citation>
    <scope>NUCLEOTIDE SEQUENCE [LARGE SCALE GENOMIC DNA]</scope>
    <source>
        <strain evidence="1 2">CCMP2467</strain>
    </source>
</reference>
<keyword evidence="2" id="KW-1185">Reference proteome</keyword>
<evidence type="ECO:0000313" key="2">
    <source>
        <dbReference type="Proteomes" id="UP000186817"/>
    </source>
</evidence>
<comment type="caution">
    <text evidence="1">The sequence shown here is derived from an EMBL/GenBank/DDBJ whole genome shotgun (WGS) entry which is preliminary data.</text>
</comment>
<dbReference type="AlphaFoldDB" id="A0A1Q9C1U2"/>
<proteinExistence type="predicted"/>
<name>A0A1Q9C1U2_SYMMI</name>
<gene>
    <name evidence="1" type="ORF">AK812_SmicGene43117</name>
</gene>
<protein>
    <submittedName>
        <fullName evidence="1">Uncharacterized protein</fullName>
    </submittedName>
</protein>
<dbReference type="Proteomes" id="UP000186817">
    <property type="component" value="Unassembled WGS sequence"/>
</dbReference>
<organism evidence="1 2">
    <name type="scientific">Symbiodinium microadriaticum</name>
    <name type="common">Dinoflagellate</name>
    <name type="synonym">Zooxanthella microadriatica</name>
    <dbReference type="NCBI Taxonomy" id="2951"/>
    <lineage>
        <taxon>Eukaryota</taxon>
        <taxon>Sar</taxon>
        <taxon>Alveolata</taxon>
        <taxon>Dinophyceae</taxon>
        <taxon>Suessiales</taxon>
        <taxon>Symbiodiniaceae</taxon>
        <taxon>Symbiodinium</taxon>
    </lineage>
</organism>
<evidence type="ECO:0000313" key="1">
    <source>
        <dbReference type="EMBL" id="OLP76886.1"/>
    </source>
</evidence>
<dbReference type="EMBL" id="LSRX01001893">
    <property type="protein sequence ID" value="OLP76886.1"/>
    <property type="molecule type" value="Genomic_DNA"/>
</dbReference>
<accession>A0A1Q9C1U2</accession>
<sequence>MRANAIAAVDASAAPAQGFGRHSVRKLKPRLGWSQIGAKFWQTPSDSCPVVEAPTILDRVVQAAWDPTLEAEMRSVCVKQSTKSQDDSTGPFAVIRGGSREWAVQMSPETEKSLKQWRRTPKYAAGVLQGKAERDAILSLGRKTQLLSLAPETFVDLRFSFARADIGDSGTILPTQQGFSFARADIGDSGTILPTQQGLQTDTFTLPR</sequence>
<dbReference type="OrthoDB" id="10391556at2759"/>